<dbReference type="CDD" id="cd00090">
    <property type="entry name" value="HTH_ARSR"/>
    <property type="match status" value="1"/>
</dbReference>
<dbReference type="Proteomes" id="UP001501771">
    <property type="component" value="Unassembled WGS sequence"/>
</dbReference>
<accession>A0ABP5KX73</accession>
<reference evidence="4" key="1">
    <citation type="journal article" date="2019" name="Int. J. Syst. Evol. Microbiol.">
        <title>The Global Catalogue of Microorganisms (GCM) 10K type strain sequencing project: providing services to taxonomists for standard genome sequencing and annotation.</title>
        <authorList>
            <consortium name="The Broad Institute Genomics Platform"/>
            <consortium name="The Broad Institute Genome Sequencing Center for Infectious Disease"/>
            <person name="Wu L."/>
            <person name="Ma J."/>
        </authorList>
    </citation>
    <scope>NUCLEOTIDE SEQUENCE [LARGE SCALE GENOMIC DNA]</scope>
    <source>
        <strain evidence="4">JCM 16022</strain>
    </source>
</reference>
<evidence type="ECO:0000313" key="3">
    <source>
        <dbReference type="EMBL" id="GAA2137137.1"/>
    </source>
</evidence>
<name>A0ABP5KX73_9ACTN</name>
<dbReference type="InterPro" id="IPR005471">
    <property type="entry name" value="Tscrpt_reg_IclR_N"/>
</dbReference>
<keyword evidence="4" id="KW-1185">Reference proteome</keyword>
<dbReference type="Pfam" id="PF09339">
    <property type="entry name" value="HTH_IclR"/>
    <property type="match status" value="1"/>
</dbReference>
<dbReference type="EMBL" id="BAAAQR010000001">
    <property type="protein sequence ID" value="GAA2137137.1"/>
    <property type="molecule type" value="Genomic_DNA"/>
</dbReference>
<evidence type="ECO:0000259" key="2">
    <source>
        <dbReference type="Pfam" id="PF09339"/>
    </source>
</evidence>
<comment type="caution">
    <text evidence="3">The sequence shown here is derived from an EMBL/GenBank/DDBJ whole genome shotgun (WGS) entry which is preliminary data.</text>
</comment>
<gene>
    <name evidence="3" type="ORF">GCM10009844_03940</name>
</gene>
<feature type="domain" description="HTH iclR-type" evidence="2">
    <location>
        <begin position="30"/>
        <end position="76"/>
    </location>
</feature>
<feature type="region of interest" description="Disordered" evidence="1">
    <location>
        <begin position="1"/>
        <end position="26"/>
    </location>
</feature>
<evidence type="ECO:0000313" key="4">
    <source>
        <dbReference type="Proteomes" id="UP001501771"/>
    </source>
</evidence>
<dbReference type="Gene3D" id="1.10.10.10">
    <property type="entry name" value="Winged helix-like DNA-binding domain superfamily/Winged helix DNA-binding domain"/>
    <property type="match status" value="1"/>
</dbReference>
<dbReference type="InterPro" id="IPR011991">
    <property type="entry name" value="ArsR-like_HTH"/>
</dbReference>
<organism evidence="3 4">
    <name type="scientific">Nocardioides koreensis</name>
    <dbReference type="NCBI Taxonomy" id="433651"/>
    <lineage>
        <taxon>Bacteria</taxon>
        <taxon>Bacillati</taxon>
        <taxon>Actinomycetota</taxon>
        <taxon>Actinomycetes</taxon>
        <taxon>Propionibacteriales</taxon>
        <taxon>Nocardioidaceae</taxon>
        <taxon>Nocardioides</taxon>
    </lineage>
</organism>
<protein>
    <submittedName>
        <fullName evidence="3">Helix-turn-helix domain-containing protein</fullName>
    </submittedName>
</protein>
<dbReference type="InterPro" id="IPR036388">
    <property type="entry name" value="WH-like_DNA-bd_sf"/>
</dbReference>
<dbReference type="InterPro" id="IPR036390">
    <property type="entry name" value="WH_DNA-bd_sf"/>
</dbReference>
<evidence type="ECO:0000256" key="1">
    <source>
        <dbReference type="SAM" id="MobiDB-lite"/>
    </source>
</evidence>
<proteinExistence type="predicted"/>
<sequence length="234" mass="24623">MKNDKGRMSSVTSQPGPRPGTGARPLSDSAAAILEVLRGQAEPLTLAALARLIGLHTNTVREHLDVLVRRGLVARQRAEPGGRGRPAWLYSITDAEVETSEYAGLAAALAAAISRSSPSPAADAAVAGEEWGHDLAQARGAAPTTPDAARTHVVELLDDLGFRPEQEAEDPATVRLTRCPLLEAAHRHPDVVCAVHLGIVRGALEEYGADPAASELEPFSEPGACRLVVPPRPE</sequence>
<dbReference type="SUPFAM" id="SSF46785">
    <property type="entry name" value="Winged helix' DNA-binding domain"/>
    <property type="match status" value="1"/>
</dbReference>